<dbReference type="HOGENOM" id="CLU_891880_0_0_1"/>
<reference evidence="3" key="2">
    <citation type="submission" date="2015-01" db="EMBL/GenBank/DDBJ databases">
        <title>Evolutionary Origins and Diversification of the Mycorrhizal Mutualists.</title>
        <authorList>
            <consortium name="DOE Joint Genome Institute"/>
            <consortium name="Mycorrhizal Genomics Consortium"/>
            <person name="Kohler A."/>
            <person name="Kuo A."/>
            <person name="Nagy L.G."/>
            <person name="Floudas D."/>
            <person name="Copeland A."/>
            <person name="Barry K.W."/>
            <person name="Cichocki N."/>
            <person name="Veneault-Fourrey C."/>
            <person name="LaButti K."/>
            <person name="Lindquist E.A."/>
            <person name="Lipzen A."/>
            <person name="Lundell T."/>
            <person name="Morin E."/>
            <person name="Murat C."/>
            <person name="Riley R."/>
            <person name="Ohm R."/>
            <person name="Sun H."/>
            <person name="Tunlid A."/>
            <person name="Henrissat B."/>
            <person name="Grigoriev I.V."/>
            <person name="Hibbett D.S."/>
            <person name="Martin F."/>
        </authorList>
    </citation>
    <scope>NUCLEOTIDE SEQUENCE [LARGE SCALE GENOMIC DNA]</scope>
    <source>
        <strain evidence="3">MAFF 305830</strain>
    </source>
</reference>
<accession>A0A0C3B0P7</accession>
<feature type="compositionally biased region" description="Low complexity" evidence="1">
    <location>
        <begin position="109"/>
        <end position="120"/>
    </location>
</feature>
<dbReference type="AlphaFoldDB" id="A0A0C3B0P7"/>
<feature type="compositionally biased region" description="Basic and acidic residues" evidence="1">
    <location>
        <begin position="94"/>
        <end position="108"/>
    </location>
</feature>
<reference evidence="2 3" key="1">
    <citation type="submission" date="2014-04" db="EMBL/GenBank/DDBJ databases">
        <authorList>
            <consortium name="DOE Joint Genome Institute"/>
            <person name="Kuo A."/>
            <person name="Zuccaro A."/>
            <person name="Kohler A."/>
            <person name="Nagy L.G."/>
            <person name="Floudas D."/>
            <person name="Copeland A."/>
            <person name="Barry K.W."/>
            <person name="Cichocki N."/>
            <person name="Veneault-Fourrey C."/>
            <person name="LaButti K."/>
            <person name="Lindquist E.A."/>
            <person name="Lipzen A."/>
            <person name="Lundell T."/>
            <person name="Morin E."/>
            <person name="Murat C."/>
            <person name="Sun H."/>
            <person name="Tunlid A."/>
            <person name="Henrissat B."/>
            <person name="Grigoriev I.V."/>
            <person name="Hibbett D.S."/>
            <person name="Martin F."/>
            <person name="Nordberg H.P."/>
            <person name="Cantor M.N."/>
            <person name="Hua S.X."/>
        </authorList>
    </citation>
    <scope>NUCLEOTIDE SEQUENCE [LARGE SCALE GENOMIC DNA]</scope>
    <source>
        <strain evidence="2 3">MAFF 305830</strain>
    </source>
</reference>
<proteinExistence type="predicted"/>
<organism evidence="2 3">
    <name type="scientific">Serendipita vermifera MAFF 305830</name>
    <dbReference type="NCBI Taxonomy" id="933852"/>
    <lineage>
        <taxon>Eukaryota</taxon>
        <taxon>Fungi</taxon>
        <taxon>Dikarya</taxon>
        <taxon>Basidiomycota</taxon>
        <taxon>Agaricomycotina</taxon>
        <taxon>Agaricomycetes</taxon>
        <taxon>Sebacinales</taxon>
        <taxon>Serendipitaceae</taxon>
        <taxon>Serendipita</taxon>
    </lineage>
</organism>
<dbReference type="EMBL" id="KN824285">
    <property type="protein sequence ID" value="KIM30340.1"/>
    <property type="molecule type" value="Genomic_DNA"/>
</dbReference>
<protein>
    <submittedName>
        <fullName evidence="2">Uncharacterized protein</fullName>
    </submittedName>
</protein>
<feature type="region of interest" description="Disordered" evidence="1">
    <location>
        <begin position="187"/>
        <end position="278"/>
    </location>
</feature>
<keyword evidence="3" id="KW-1185">Reference proteome</keyword>
<dbReference type="Proteomes" id="UP000054097">
    <property type="component" value="Unassembled WGS sequence"/>
</dbReference>
<sequence>MLKVISSIVKLVPKHFHVISIKPIIVQLHCHRHPLTGTSGLLWRLSTSNFLFIVRSKRINFLIMLPFSTDLKGLSPKEQEAWLLAQLDRIRNETSVTDERKNGDDDAKGSGNNADNNASGLSRKRRRNISSNEAQDRSNNQEPLPPDPQEPSYAGGGVTLNPPLMDQADAFLDWNLPLLQEPRLLLRQKPRSTRASSRPLLHHTTADTSTVTTPSSLPTSTTDDPISEAAATAVSDDTENRKPKKKVKNSKPMLLEPDYRNAPRRRSTRPTTAENKTSATRRHLVLLLLLFLDQTLSSWSVHRHTGTPLLGI</sequence>
<evidence type="ECO:0000313" key="2">
    <source>
        <dbReference type="EMBL" id="KIM30340.1"/>
    </source>
</evidence>
<feature type="compositionally biased region" description="Low complexity" evidence="1">
    <location>
        <begin position="206"/>
        <end position="224"/>
    </location>
</feature>
<evidence type="ECO:0000256" key="1">
    <source>
        <dbReference type="SAM" id="MobiDB-lite"/>
    </source>
</evidence>
<feature type="compositionally biased region" description="Polar residues" evidence="1">
    <location>
        <begin position="129"/>
        <end position="142"/>
    </location>
</feature>
<name>A0A0C3B0P7_SERVB</name>
<feature type="region of interest" description="Disordered" evidence="1">
    <location>
        <begin position="94"/>
        <end position="161"/>
    </location>
</feature>
<evidence type="ECO:0000313" key="3">
    <source>
        <dbReference type="Proteomes" id="UP000054097"/>
    </source>
</evidence>
<gene>
    <name evidence="2" type="ORF">M408DRAFT_7807</name>
</gene>